<evidence type="ECO:0000256" key="1">
    <source>
        <dbReference type="ARBA" id="ARBA00004167"/>
    </source>
</evidence>
<keyword evidence="8" id="KW-1185">Reference proteome</keyword>
<evidence type="ECO:0000313" key="7">
    <source>
        <dbReference type="EMBL" id="KAG7379678.1"/>
    </source>
</evidence>
<keyword evidence="4 6" id="KW-0472">Membrane</keyword>
<dbReference type="GO" id="GO:0071944">
    <property type="term" value="C:cell periphery"/>
    <property type="evidence" value="ECO:0007669"/>
    <property type="project" value="UniProtKB-ARBA"/>
</dbReference>
<sequence>MRDASVSAAGHGEGGTPCWLRRWHKTRGTVAVMTAVRRALQPILAALALTAATASVTSDFCSSVTSCLKDGSTTCDTTTGECPPCIYALDSTYTCWEKDNSTNTCPFTGVRYDCSDSWSSTTAGSSNTATSSNSSSATNSTGTSAGTSAASSSASSSGTSADTSSSAAGLGGLSSSLITYGAIGLGAVLIVAILGILCARRRKMRRRREENIAATGAGNFGRNRTLSDKRIRGLSKGEDAFAGPYNNILDTSKVNYAGPNLNSGYGGRRKGSRPEPMDSSMSGVPTTGESPRSFDGMLADPSHSPAVLGGSAQPSHNSHKNGGRGGVQAAPVVGGIGGFSNVTEYVQQDVSSRCTATPNVFGEYLRMKQEMQYDEAERSTMGGMSGVSFSDTISDLDSGKYSFESSQGIGRLPQRRTDLDGRSSMADSITDSIADSVTDSEYAEQMRGRGESDCYSEMSYNDEKYSFSSADGLDDSQVRKGKREVEI</sequence>
<feature type="transmembrane region" description="Helical" evidence="6">
    <location>
        <begin position="177"/>
        <end position="199"/>
    </location>
</feature>
<evidence type="ECO:0000256" key="6">
    <source>
        <dbReference type="SAM" id="Phobius"/>
    </source>
</evidence>
<evidence type="ECO:0000256" key="5">
    <source>
        <dbReference type="SAM" id="MobiDB-lite"/>
    </source>
</evidence>
<dbReference type="Proteomes" id="UP000694044">
    <property type="component" value="Unassembled WGS sequence"/>
</dbReference>
<name>A0A8T1VHP6_9STRA</name>
<dbReference type="OrthoDB" id="158917at2759"/>
<feature type="compositionally biased region" description="Polar residues" evidence="5">
    <location>
        <begin position="425"/>
        <end position="439"/>
    </location>
</feature>
<gene>
    <name evidence="7" type="ORF">PHYPSEUDO_008278</name>
</gene>
<evidence type="ECO:0000256" key="2">
    <source>
        <dbReference type="ARBA" id="ARBA00022692"/>
    </source>
</evidence>
<organism evidence="7 8">
    <name type="scientific">Phytophthora pseudosyringae</name>
    <dbReference type="NCBI Taxonomy" id="221518"/>
    <lineage>
        <taxon>Eukaryota</taxon>
        <taxon>Sar</taxon>
        <taxon>Stramenopiles</taxon>
        <taxon>Oomycota</taxon>
        <taxon>Peronosporomycetes</taxon>
        <taxon>Peronosporales</taxon>
        <taxon>Peronosporaceae</taxon>
        <taxon>Phytophthora</taxon>
    </lineage>
</organism>
<keyword evidence="2 6" id="KW-0812">Transmembrane</keyword>
<keyword evidence="3 6" id="KW-1133">Transmembrane helix</keyword>
<dbReference type="PANTHER" id="PTHR15549">
    <property type="entry name" value="PAIRED IMMUNOGLOBULIN-LIKE TYPE 2 RECEPTOR"/>
    <property type="match status" value="1"/>
</dbReference>
<comment type="caution">
    <text evidence="7">The sequence shown here is derived from an EMBL/GenBank/DDBJ whole genome shotgun (WGS) entry which is preliminary data.</text>
</comment>
<dbReference type="AlphaFoldDB" id="A0A8T1VHP6"/>
<dbReference type="EMBL" id="JAGDFM010000335">
    <property type="protein sequence ID" value="KAG7379678.1"/>
    <property type="molecule type" value="Genomic_DNA"/>
</dbReference>
<evidence type="ECO:0000256" key="4">
    <source>
        <dbReference type="ARBA" id="ARBA00023136"/>
    </source>
</evidence>
<feature type="region of interest" description="Disordered" evidence="5">
    <location>
        <begin position="259"/>
        <end position="328"/>
    </location>
</feature>
<comment type="subcellular location">
    <subcellularLocation>
        <location evidence="1">Membrane</location>
        <topology evidence="1">Single-pass membrane protein</topology>
    </subcellularLocation>
</comment>
<feature type="compositionally biased region" description="Polar residues" evidence="5">
    <location>
        <begin position="279"/>
        <end position="290"/>
    </location>
</feature>
<dbReference type="GO" id="GO:0016020">
    <property type="term" value="C:membrane"/>
    <property type="evidence" value="ECO:0007669"/>
    <property type="project" value="UniProtKB-SubCell"/>
</dbReference>
<evidence type="ECO:0000313" key="8">
    <source>
        <dbReference type="Proteomes" id="UP000694044"/>
    </source>
</evidence>
<feature type="region of interest" description="Disordered" evidence="5">
    <location>
        <begin position="124"/>
        <end position="167"/>
    </location>
</feature>
<accession>A0A8T1VHP6</accession>
<dbReference type="PANTHER" id="PTHR15549:SF30">
    <property type="entry name" value="MID2 DOMAIN-CONTAINING PROTEIN"/>
    <property type="match status" value="1"/>
</dbReference>
<proteinExistence type="predicted"/>
<dbReference type="InterPro" id="IPR051694">
    <property type="entry name" value="Immunoregulatory_rcpt-like"/>
</dbReference>
<evidence type="ECO:0000256" key="3">
    <source>
        <dbReference type="ARBA" id="ARBA00022989"/>
    </source>
</evidence>
<protein>
    <submittedName>
        <fullName evidence="7">Uncharacterized protein</fullName>
    </submittedName>
</protein>
<reference evidence="7" key="1">
    <citation type="submission" date="2021-02" db="EMBL/GenBank/DDBJ databases">
        <authorList>
            <person name="Palmer J.M."/>
        </authorList>
    </citation>
    <scope>NUCLEOTIDE SEQUENCE</scope>
    <source>
        <strain evidence="7">SCRP734</strain>
    </source>
</reference>
<feature type="region of interest" description="Disordered" evidence="5">
    <location>
        <begin position="400"/>
        <end position="487"/>
    </location>
</feature>